<dbReference type="SMART" id="SM00642">
    <property type="entry name" value="Aamy"/>
    <property type="match status" value="3"/>
</dbReference>
<keyword evidence="5" id="KW-0325">Glycoprotein</keyword>
<dbReference type="GO" id="GO:0004558">
    <property type="term" value="F:alpha-1,4-glucosidase activity"/>
    <property type="evidence" value="ECO:0007669"/>
    <property type="project" value="UniProtKB-EC"/>
</dbReference>
<dbReference type="GO" id="GO:0005975">
    <property type="term" value="P:carbohydrate metabolic process"/>
    <property type="evidence" value="ECO:0007669"/>
    <property type="project" value="InterPro"/>
</dbReference>
<dbReference type="PANTHER" id="PTHR10357:SF179">
    <property type="entry name" value="NEUTRAL AND BASIC AMINO ACID TRANSPORT PROTEIN RBAT"/>
    <property type="match status" value="1"/>
</dbReference>
<evidence type="ECO:0000256" key="6">
    <source>
        <dbReference type="ARBA" id="ARBA00023295"/>
    </source>
</evidence>
<dbReference type="Pfam" id="PF23915">
    <property type="entry name" value="SusG_C"/>
    <property type="match status" value="1"/>
</dbReference>
<feature type="domain" description="Glycosyl hydrolase family 13 catalytic" evidence="8">
    <location>
        <begin position="1142"/>
        <end position="1532"/>
    </location>
</feature>
<dbReference type="InParanoid" id="A0A5N4APJ1"/>
<evidence type="ECO:0000256" key="5">
    <source>
        <dbReference type="ARBA" id="ARBA00023180"/>
    </source>
</evidence>
<evidence type="ECO:0000256" key="7">
    <source>
        <dbReference type="SAM" id="SignalP"/>
    </source>
</evidence>
<dbReference type="Pfam" id="PF00128">
    <property type="entry name" value="Alpha-amylase"/>
    <property type="match status" value="3"/>
</dbReference>
<accession>A0A5N4APJ1</accession>
<dbReference type="Gene3D" id="3.20.20.80">
    <property type="entry name" value="Glycosidases"/>
    <property type="match status" value="3"/>
</dbReference>
<protein>
    <recommendedName>
        <fullName evidence="3">alpha-glucosidase</fullName>
        <ecNumber evidence="3">3.2.1.20</ecNumber>
    </recommendedName>
</protein>
<dbReference type="OrthoDB" id="1740265at2759"/>
<keyword evidence="7" id="KW-0732">Signal</keyword>
<dbReference type="InterPro" id="IPR017853">
    <property type="entry name" value="GH"/>
</dbReference>
<comment type="caution">
    <text evidence="9">The sequence shown here is derived from an EMBL/GenBank/DDBJ whole genome shotgun (WGS) entry which is preliminary data.</text>
</comment>
<gene>
    <name evidence="9" type="ORF">PPYR_07008</name>
</gene>
<sequence>MLRIDLLLVLTIGVAIRAAPYVIEAPTEGDQNWWKNALFYQVYPRSFKDSDGDGIGDLEGIRSKLHHLKDAGVTGVWFSPIYQSPQKDLGYDISNYTAIDGRYGTMQDFENLLKDAHAMGIRVIMDFVPNHSSDQHEWFQKSIKKEIPYRDYYVWKDGVNGKPPNNWISVFKGSAWTFNEERGQYYLHQFSAEQPDLNYNNPQLVAEMKKVLKFWMDKGVDGFRFDAVPYIWEDLEFKDEPVANAALSPNDFDYLDHIYTKDRPETFDVIYEWRQYIDDYMSTYGGDARVIMTEAYSDIESTMKYYGNGDKKGAQITFNFQLISKVRKESTAKDIVLTIKEWFAYMPPQYTPNWVIGNHDNHRVATRFGPELVDAMNMLVALLPGVMVTYNGEEIGQEDGEVTFAQGQDPTACGSQEDFKTLSRDFERTPFQWSDSKNGGFSDGDTTWLPVSIKYKQTNLAAQNVSGVLSHYNIYKQLVKLRQEPEFLTGSFKIIALSDKVLAFTRSSEQASYLVLINISGDEEELDLTPFTELTKYVTVVVKSSNSDKKYSSLSTEKLPLKPYEAIVAKSPPDVNSDWWKHALFYQIYPRSFKDDNNDGIGDLKGITGKLEHLKNAGVTAAWLSPIFQSPQVDQGYDISDYTKIDEPYGTMDDFDALVQKAHDLGLKIILDFVPNHSSNKHEWFIESEKRTPGYENFYVWRDGKDGSTTIPPNNWLSIFSKSAWTYSTVRKQFYLHQFAEQQPDLNYRDSNVVEKMKDVMKFWLDKGVDGFRIDAIPYLFEDDRFLDEPLSNAPGVPSDNHKYLNHPYTSDQPETFDMVQQWRQLVDTYTQEHGGDARVIMTEAYTDINNTMRYYGEGDKNGAHFTFNFQFVSYLKKESTANDILNIINEWLDKMPAKYTSNWVLGNHDNTRIATKYGPERVDGMNMLIAGLPGVMVTYNGEEIGQENGEVSWEQGQDPSACIANKEDFQSISRDFERTPFQWDDTVNAGFNKGKAPWLPVSNKYKETNLKAQSIPGVKSHFHVYQELVELRRESAFTDGAFKRAALSENVLAYTRGLENGPVYLVVINIANVSERVDISRFEGVKTNVKVLISNIQSNKYGRVLQSKDINLSPYEAFVAKVLPDVQKGDMDWWKHAVFYQIYPRSFKDSNNDGIGDLKGIISKLDHLKDAGITATWLSPIYKSPQVDQGYDISDFMDLDENYGTLDDFRELVQKAHSMGIKIIMDFVPNHSSNKHEWFIKSENNVPGFEDFYVWREGKSPTSPPNNWLSSFKYSAWEYSAKRKQYYLHQFAKEQPDLNYSNPVVVQNMKNVLKFWLDRDVDGFRMDAVPTLFEDEAFRDEPPSNATGVSSVEWASLDHIYTINMPKTYDMIYQWRDLMDDYVEEYGGDARVMMTEVYTTTSKTMEYYGNGQRLGAHFSFNFHFITKIDKQSNASVIVSVIDDWIDNMLPDTIANWVIGNHDNHRAATRFGPDKVDGMNALIAVLPGVMVTYNGEEIGQEDGEVTWEQGKDPGACNAQKGDFSKFSRDFERTPFQWDDSVNAGFNEGATPWLPVGSKYKETNLKAQSNNSEVSHYQIYKRLLQLRNQEVVRSGTLKVKPVGNLIVLTRTYLSNVLVFIFNVGDRTETGDLSSEFKGLTDYLEVNLASSHSDQVNGALLNTKKLTLKANDFVIAKPTSRKPDTSSPGSGNTIFSRMAIFMGVLHLLLMFKRN</sequence>
<dbReference type="EC" id="3.2.1.20" evidence="3"/>
<dbReference type="InterPro" id="IPR045857">
    <property type="entry name" value="O16G_dom_2"/>
</dbReference>
<feature type="signal peptide" evidence="7">
    <location>
        <begin position="1"/>
        <end position="18"/>
    </location>
</feature>
<evidence type="ECO:0000256" key="3">
    <source>
        <dbReference type="ARBA" id="ARBA00012741"/>
    </source>
</evidence>
<dbReference type="Gene3D" id="3.90.400.10">
    <property type="entry name" value="Oligo-1,6-glucosidase, Domain 2"/>
    <property type="match status" value="3"/>
</dbReference>
<dbReference type="EMBL" id="VVIM01000005">
    <property type="protein sequence ID" value="KAB0799128.1"/>
    <property type="molecule type" value="Genomic_DNA"/>
</dbReference>
<dbReference type="InterPro" id="IPR013780">
    <property type="entry name" value="Glyco_hydro_b"/>
</dbReference>
<evidence type="ECO:0000259" key="8">
    <source>
        <dbReference type="SMART" id="SM00642"/>
    </source>
</evidence>
<keyword evidence="4" id="KW-0378">Hydrolase</keyword>
<evidence type="ECO:0000256" key="1">
    <source>
        <dbReference type="ARBA" id="ARBA00001657"/>
    </source>
</evidence>
<dbReference type="SUPFAM" id="SSF51445">
    <property type="entry name" value="(Trans)glycosidases"/>
    <property type="match status" value="3"/>
</dbReference>
<feature type="domain" description="Glycosyl hydrolase family 13 catalytic" evidence="8">
    <location>
        <begin position="41"/>
        <end position="428"/>
    </location>
</feature>
<feature type="domain" description="Glycosyl hydrolase family 13 catalytic" evidence="8">
    <location>
        <begin position="587"/>
        <end position="979"/>
    </location>
</feature>
<reference evidence="9 10" key="1">
    <citation type="journal article" date="2018" name="Elife">
        <title>Firefly genomes illuminate parallel origins of bioluminescence in beetles.</title>
        <authorList>
            <person name="Fallon T.R."/>
            <person name="Lower S.E."/>
            <person name="Chang C.H."/>
            <person name="Bessho-Uehara M."/>
            <person name="Martin G.J."/>
            <person name="Bewick A.J."/>
            <person name="Behringer M."/>
            <person name="Debat H.J."/>
            <person name="Wong I."/>
            <person name="Day J.C."/>
            <person name="Suvorov A."/>
            <person name="Silva C.J."/>
            <person name="Stanger-Hall K.F."/>
            <person name="Hall D.W."/>
            <person name="Schmitz R.J."/>
            <person name="Nelson D.R."/>
            <person name="Lewis S.M."/>
            <person name="Shigenobu S."/>
            <person name="Bybee S.M."/>
            <person name="Larracuente A.M."/>
            <person name="Oba Y."/>
            <person name="Weng J.K."/>
        </authorList>
    </citation>
    <scope>NUCLEOTIDE SEQUENCE [LARGE SCALE GENOMIC DNA]</scope>
    <source>
        <strain evidence="9">1611_PpyrPB1</strain>
        <tissue evidence="9">Whole body</tissue>
    </source>
</reference>
<keyword evidence="10" id="KW-1185">Reference proteome</keyword>
<dbReference type="SUPFAM" id="SSF51011">
    <property type="entry name" value="Glycosyl hydrolase domain"/>
    <property type="match status" value="1"/>
</dbReference>
<organism evidence="9 10">
    <name type="scientific">Photinus pyralis</name>
    <name type="common">Common eastern firefly</name>
    <name type="synonym">Lampyris pyralis</name>
    <dbReference type="NCBI Taxonomy" id="7054"/>
    <lineage>
        <taxon>Eukaryota</taxon>
        <taxon>Metazoa</taxon>
        <taxon>Ecdysozoa</taxon>
        <taxon>Arthropoda</taxon>
        <taxon>Hexapoda</taxon>
        <taxon>Insecta</taxon>
        <taxon>Pterygota</taxon>
        <taxon>Neoptera</taxon>
        <taxon>Endopterygota</taxon>
        <taxon>Coleoptera</taxon>
        <taxon>Polyphaga</taxon>
        <taxon>Elateriformia</taxon>
        <taxon>Elateroidea</taxon>
        <taxon>Lampyridae</taxon>
        <taxon>Lampyrinae</taxon>
        <taxon>Photinus</taxon>
    </lineage>
</organism>
<name>A0A5N4APJ1_PHOPY</name>
<dbReference type="Proteomes" id="UP000327044">
    <property type="component" value="Unassembled WGS sequence"/>
</dbReference>
<comment type="similarity">
    <text evidence="2">Belongs to the glycosyl hydrolase 13 family.</text>
</comment>
<feature type="chain" id="PRO_5024326764" description="alpha-glucosidase" evidence="7">
    <location>
        <begin position="19"/>
        <end position="1712"/>
    </location>
</feature>
<dbReference type="InterPro" id="IPR006047">
    <property type="entry name" value="GH13_cat_dom"/>
</dbReference>
<proteinExistence type="inferred from homology"/>
<comment type="catalytic activity">
    <reaction evidence="1">
        <text>Hydrolysis of terminal, non-reducing (1-&gt;4)-linked alpha-D-glucose residues with release of alpha-D-glucose.</text>
        <dbReference type="EC" id="3.2.1.20"/>
    </reaction>
</comment>
<dbReference type="InterPro" id="IPR056300">
    <property type="entry name" value="SusG-like_C"/>
</dbReference>
<evidence type="ECO:0000256" key="2">
    <source>
        <dbReference type="ARBA" id="ARBA00008061"/>
    </source>
</evidence>
<evidence type="ECO:0000256" key="4">
    <source>
        <dbReference type="ARBA" id="ARBA00022801"/>
    </source>
</evidence>
<dbReference type="CDD" id="cd11328">
    <property type="entry name" value="AmyAc_maltase"/>
    <property type="match status" value="3"/>
</dbReference>
<evidence type="ECO:0000313" key="9">
    <source>
        <dbReference type="EMBL" id="KAB0799128.1"/>
    </source>
</evidence>
<dbReference type="PANTHER" id="PTHR10357">
    <property type="entry name" value="ALPHA-AMYLASE FAMILY MEMBER"/>
    <property type="match status" value="1"/>
</dbReference>
<dbReference type="FunFam" id="3.90.400.10:FF:000002">
    <property type="entry name" value="Sucrose isomerase"/>
    <property type="match status" value="1"/>
</dbReference>
<dbReference type="FunFam" id="3.90.400.10:FF:000001">
    <property type="entry name" value="Maltase A3, isoform A"/>
    <property type="match status" value="2"/>
</dbReference>
<evidence type="ECO:0000313" key="10">
    <source>
        <dbReference type="Proteomes" id="UP000327044"/>
    </source>
</evidence>
<dbReference type="Gene3D" id="2.60.40.1180">
    <property type="entry name" value="Golgi alpha-mannosidase II"/>
    <property type="match status" value="2"/>
</dbReference>
<keyword evidence="6" id="KW-0326">Glycosidase</keyword>